<organism evidence="1 2">
    <name type="scientific">Lysobacter antibioticus</name>
    <dbReference type="NCBI Taxonomy" id="84531"/>
    <lineage>
        <taxon>Bacteria</taxon>
        <taxon>Pseudomonadati</taxon>
        <taxon>Pseudomonadota</taxon>
        <taxon>Gammaproteobacteria</taxon>
        <taxon>Lysobacterales</taxon>
        <taxon>Lysobacteraceae</taxon>
        <taxon>Lysobacter</taxon>
    </lineage>
</organism>
<dbReference type="STRING" id="84531.LA76x_2219"/>
<keyword evidence="2" id="KW-1185">Reference proteome</keyword>
<gene>
    <name evidence="1" type="ORF">LA76x_2219</name>
</gene>
<dbReference type="KEGG" id="lab:LA76x_2219"/>
<protein>
    <submittedName>
        <fullName evidence="1">Uncharacterized protein</fullName>
    </submittedName>
</protein>
<dbReference type="Proteomes" id="UP000060787">
    <property type="component" value="Chromosome"/>
</dbReference>
<dbReference type="EMBL" id="CP011129">
    <property type="protein sequence ID" value="ALN80354.1"/>
    <property type="molecule type" value="Genomic_DNA"/>
</dbReference>
<reference evidence="1 2" key="1">
    <citation type="journal article" date="2015" name="BMC Genomics">
        <title>Comparative genomics and metabolic profiling of the genus Lysobacter.</title>
        <authorList>
            <person name="de Bruijn I."/>
            <person name="Cheng X."/>
            <person name="de Jager V."/>
            <person name="Exposito R.G."/>
            <person name="Watrous J."/>
            <person name="Patel N."/>
            <person name="Postma J."/>
            <person name="Dorrestein P.C."/>
            <person name="Kobayashi D."/>
            <person name="Raaijmakers J.M."/>
        </authorList>
    </citation>
    <scope>NUCLEOTIDE SEQUENCE [LARGE SCALE GENOMIC DNA]</scope>
    <source>
        <strain evidence="1 2">76</strain>
    </source>
</reference>
<evidence type="ECO:0000313" key="1">
    <source>
        <dbReference type="EMBL" id="ALN80354.1"/>
    </source>
</evidence>
<dbReference type="PATRIC" id="fig|84531.8.peg.2231"/>
<sequence length="49" mass="5161">MNRACAAASLSAHPHRAIRASLAFNAVREKPATKAAFGTLRAALGELDR</sequence>
<dbReference type="AlphaFoldDB" id="A0A0S2F9X1"/>
<accession>A0A0S2F9X1</accession>
<proteinExistence type="predicted"/>
<evidence type="ECO:0000313" key="2">
    <source>
        <dbReference type="Proteomes" id="UP000060787"/>
    </source>
</evidence>
<name>A0A0S2F9X1_LYSAN</name>